<proteinExistence type="predicted"/>
<keyword evidence="2" id="KW-1185">Reference proteome</keyword>
<sequence length="372" mass="42415">VMDCLRTYRYNSATGPLWCARLVSDVNSCQSIQTSLHKTDDGSAYFPHSHRLFLGFHHGIVDGWTAMRICGLTVTLINDVISGKSINNDQLGEYVSPQQTMELLLARKTLIENDSELKKKWTDEINSQKGRKSFFQLIHQKPMEIEEKSLHLERELDASTTKRFFHKCRAEGITVHSAFTALAGVSLTDLVAEKGIIQDTYNIRIGHLINMRRYWKGDVSRSLGCHILAPLLQRIDTSRNVIDKFWDFARSVHQELQRKIKDGTVIEAQAFYMINYTGTEPDINFDTPVTSDYDISNMGDVTALVTEGGDHIKVTNILRSISIHKLPNTCSHIIHTFRGKFIYVLDYNTRNVSTEIAEDFCNKIFNNLLKVI</sequence>
<gene>
    <name evidence="1" type="ORF">OTU49_016778</name>
</gene>
<comment type="caution">
    <text evidence="1">The sequence shown here is derived from an EMBL/GenBank/DDBJ whole genome shotgun (WGS) entry which is preliminary data.</text>
</comment>
<evidence type="ECO:0000313" key="2">
    <source>
        <dbReference type="Proteomes" id="UP001445076"/>
    </source>
</evidence>
<dbReference type="EMBL" id="JARKIK010000015">
    <property type="protein sequence ID" value="KAK8747369.1"/>
    <property type="molecule type" value="Genomic_DNA"/>
</dbReference>
<dbReference type="AlphaFoldDB" id="A0AAW0Y3M6"/>
<dbReference type="Gene3D" id="3.30.559.30">
    <property type="entry name" value="Nonribosomal peptide synthetase, condensation domain"/>
    <property type="match status" value="1"/>
</dbReference>
<dbReference type="SUPFAM" id="SSF52777">
    <property type="entry name" value="CoA-dependent acyltransferases"/>
    <property type="match status" value="1"/>
</dbReference>
<protein>
    <recommendedName>
        <fullName evidence="3">Condensation domain-containing protein</fullName>
    </recommendedName>
</protein>
<feature type="non-terminal residue" evidence="1">
    <location>
        <position position="1"/>
    </location>
</feature>
<name>A0AAW0Y3M6_CHEQU</name>
<evidence type="ECO:0008006" key="3">
    <source>
        <dbReference type="Google" id="ProtNLM"/>
    </source>
</evidence>
<organism evidence="1 2">
    <name type="scientific">Cherax quadricarinatus</name>
    <name type="common">Australian red claw crayfish</name>
    <dbReference type="NCBI Taxonomy" id="27406"/>
    <lineage>
        <taxon>Eukaryota</taxon>
        <taxon>Metazoa</taxon>
        <taxon>Ecdysozoa</taxon>
        <taxon>Arthropoda</taxon>
        <taxon>Crustacea</taxon>
        <taxon>Multicrustacea</taxon>
        <taxon>Malacostraca</taxon>
        <taxon>Eumalacostraca</taxon>
        <taxon>Eucarida</taxon>
        <taxon>Decapoda</taxon>
        <taxon>Pleocyemata</taxon>
        <taxon>Astacidea</taxon>
        <taxon>Parastacoidea</taxon>
        <taxon>Parastacidae</taxon>
        <taxon>Cherax</taxon>
    </lineage>
</organism>
<dbReference type="InterPro" id="IPR052058">
    <property type="entry name" value="Alcohol_O-acetyltransferase"/>
</dbReference>
<reference evidence="1 2" key="1">
    <citation type="journal article" date="2024" name="BMC Genomics">
        <title>Genome assembly of redclaw crayfish (Cherax quadricarinatus) provides insights into its immune adaptation and hypoxia tolerance.</title>
        <authorList>
            <person name="Liu Z."/>
            <person name="Zheng J."/>
            <person name="Li H."/>
            <person name="Fang K."/>
            <person name="Wang S."/>
            <person name="He J."/>
            <person name="Zhou D."/>
            <person name="Weng S."/>
            <person name="Chi M."/>
            <person name="Gu Z."/>
            <person name="He J."/>
            <person name="Li F."/>
            <person name="Wang M."/>
        </authorList>
    </citation>
    <scope>NUCLEOTIDE SEQUENCE [LARGE SCALE GENOMIC DNA]</scope>
    <source>
        <strain evidence="1">ZL_2023a</strain>
    </source>
</reference>
<dbReference type="PANTHER" id="PTHR28037:SF1">
    <property type="entry name" value="ALCOHOL O-ACETYLTRANSFERASE 1-RELATED"/>
    <property type="match status" value="1"/>
</dbReference>
<dbReference type="Proteomes" id="UP001445076">
    <property type="component" value="Unassembled WGS sequence"/>
</dbReference>
<accession>A0AAW0Y3M6</accession>
<dbReference type="PANTHER" id="PTHR28037">
    <property type="entry name" value="ALCOHOL O-ACETYLTRANSFERASE 1-RELATED"/>
    <property type="match status" value="1"/>
</dbReference>
<evidence type="ECO:0000313" key="1">
    <source>
        <dbReference type="EMBL" id="KAK8747369.1"/>
    </source>
</evidence>